<evidence type="ECO:0000313" key="3">
    <source>
        <dbReference type="Proteomes" id="UP001195483"/>
    </source>
</evidence>
<feature type="compositionally biased region" description="Basic and acidic residues" evidence="1">
    <location>
        <begin position="106"/>
        <end position="127"/>
    </location>
</feature>
<organism evidence="2 3">
    <name type="scientific">Potamilus streckersoni</name>
    <dbReference type="NCBI Taxonomy" id="2493646"/>
    <lineage>
        <taxon>Eukaryota</taxon>
        <taxon>Metazoa</taxon>
        <taxon>Spiralia</taxon>
        <taxon>Lophotrochozoa</taxon>
        <taxon>Mollusca</taxon>
        <taxon>Bivalvia</taxon>
        <taxon>Autobranchia</taxon>
        <taxon>Heteroconchia</taxon>
        <taxon>Palaeoheterodonta</taxon>
        <taxon>Unionida</taxon>
        <taxon>Unionoidea</taxon>
        <taxon>Unionidae</taxon>
        <taxon>Ambleminae</taxon>
        <taxon>Lampsilini</taxon>
        <taxon>Potamilus</taxon>
    </lineage>
</organism>
<name>A0AAE0TP84_9BIVA</name>
<reference evidence="2" key="1">
    <citation type="journal article" date="2021" name="Genome Biol. Evol.">
        <title>A High-Quality Reference Genome for a Parasitic Bivalve with Doubly Uniparental Inheritance (Bivalvia: Unionida).</title>
        <authorList>
            <person name="Smith C.H."/>
        </authorList>
    </citation>
    <scope>NUCLEOTIDE SEQUENCE</scope>
    <source>
        <strain evidence="2">CHS0354</strain>
    </source>
</reference>
<comment type="caution">
    <text evidence="2">The sequence shown here is derived from an EMBL/GenBank/DDBJ whole genome shotgun (WGS) entry which is preliminary data.</text>
</comment>
<accession>A0AAE0TP84</accession>
<sequence>MSSTKYSQPWIDTNVNRLNQRRKKHRKDKESGSLTEIAKYKDFKKEAKPVCQLAYNNCMQTLVDTSSSDNPLINSKMSDNIAVAPLKTADRITYSERKTKTNIINKQDKGPSPRTEKHRIDKTPVDVGKHLHDLNKKRLHDRINS</sequence>
<feature type="region of interest" description="Disordered" evidence="1">
    <location>
        <begin position="97"/>
        <end position="127"/>
    </location>
</feature>
<protein>
    <submittedName>
        <fullName evidence="2">Uncharacterized protein</fullName>
    </submittedName>
</protein>
<dbReference type="Proteomes" id="UP001195483">
    <property type="component" value="Unassembled WGS sequence"/>
</dbReference>
<keyword evidence="3" id="KW-1185">Reference proteome</keyword>
<feature type="compositionally biased region" description="Polar residues" evidence="1">
    <location>
        <begin position="1"/>
        <end position="18"/>
    </location>
</feature>
<evidence type="ECO:0000313" key="2">
    <source>
        <dbReference type="EMBL" id="KAK3612398.1"/>
    </source>
</evidence>
<feature type="region of interest" description="Disordered" evidence="1">
    <location>
        <begin position="1"/>
        <end position="32"/>
    </location>
</feature>
<reference evidence="2" key="3">
    <citation type="submission" date="2023-05" db="EMBL/GenBank/DDBJ databases">
        <authorList>
            <person name="Smith C.H."/>
        </authorList>
    </citation>
    <scope>NUCLEOTIDE SEQUENCE</scope>
    <source>
        <strain evidence="2">CHS0354</strain>
        <tissue evidence="2">Mantle</tissue>
    </source>
</reference>
<gene>
    <name evidence="2" type="ORF">CHS0354_031994</name>
</gene>
<evidence type="ECO:0000256" key="1">
    <source>
        <dbReference type="SAM" id="MobiDB-lite"/>
    </source>
</evidence>
<dbReference type="EMBL" id="JAEAOA010001901">
    <property type="protein sequence ID" value="KAK3612398.1"/>
    <property type="molecule type" value="Genomic_DNA"/>
</dbReference>
<dbReference type="AlphaFoldDB" id="A0AAE0TP84"/>
<reference evidence="2" key="2">
    <citation type="journal article" date="2021" name="Genome Biol. Evol.">
        <title>Developing a high-quality reference genome for a parasitic bivalve with doubly uniparental inheritance (Bivalvia: Unionida).</title>
        <authorList>
            <person name="Smith C.H."/>
        </authorList>
    </citation>
    <scope>NUCLEOTIDE SEQUENCE</scope>
    <source>
        <strain evidence="2">CHS0354</strain>
        <tissue evidence="2">Mantle</tissue>
    </source>
</reference>
<proteinExistence type="predicted"/>